<dbReference type="Proteomes" id="UP000239002">
    <property type="component" value="Unassembled WGS sequence"/>
</dbReference>
<evidence type="ECO:0000313" key="1">
    <source>
        <dbReference type="EMBL" id="PPK95811.1"/>
    </source>
</evidence>
<keyword evidence="2" id="KW-1185">Reference proteome</keyword>
<gene>
    <name evidence="1" type="ORF">LY01_01404</name>
</gene>
<organism evidence="1 2">
    <name type="scientific">Nonlabens xylanidelens</name>
    <dbReference type="NCBI Taxonomy" id="191564"/>
    <lineage>
        <taxon>Bacteria</taxon>
        <taxon>Pseudomonadati</taxon>
        <taxon>Bacteroidota</taxon>
        <taxon>Flavobacteriia</taxon>
        <taxon>Flavobacteriales</taxon>
        <taxon>Flavobacteriaceae</taxon>
        <taxon>Nonlabens</taxon>
    </lineage>
</organism>
<name>A0A2S6INQ6_9FLAO</name>
<protein>
    <submittedName>
        <fullName evidence="1">Uncharacterized protein</fullName>
    </submittedName>
</protein>
<sequence>MKNRITLENLDTFSVPLSSHPLNWKFKSENLTKEHKDQIIALNSKASRFLREFKQTQKYLRSTSAIEKYFEQVEELPLNNIDFKKMKKWLYNRGIPFDQKVFLLSESNWGFILTWKMLIKLSESIFYSSDDFIWDKTLNWCMIFDHEDVFVFGKNRNYNVETHSRELEEIQRMINTNNAST</sequence>
<proteinExistence type="predicted"/>
<comment type="caution">
    <text evidence="1">The sequence shown here is derived from an EMBL/GenBank/DDBJ whole genome shotgun (WGS) entry which is preliminary data.</text>
</comment>
<accession>A0A2S6INQ6</accession>
<dbReference type="EMBL" id="PTJE01000002">
    <property type="protein sequence ID" value="PPK95811.1"/>
    <property type="molecule type" value="Genomic_DNA"/>
</dbReference>
<dbReference type="RefSeq" id="WP_104515097.1">
    <property type="nucleotide sequence ID" value="NZ_MQVW01000002.1"/>
</dbReference>
<dbReference type="AlphaFoldDB" id="A0A2S6INQ6"/>
<reference evidence="1 2" key="1">
    <citation type="submission" date="2018-02" db="EMBL/GenBank/DDBJ databases">
        <title>Genomic Encyclopedia of Archaeal and Bacterial Type Strains, Phase II (KMG-II): from individual species to whole genera.</title>
        <authorList>
            <person name="Goeker M."/>
        </authorList>
    </citation>
    <scope>NUCLEOTIDE SEQUENCE [LARGE SCALE GENOMIC DNA]</scope>
    <source>
        <strain evidence="1 2">DSM 16809</strain>
    </source>
</reference>
<evidence type="ECO:0000313" key="2">
    <source>
        <dbReference type="Proteomes" id="UP000239002"/>
    </source>
</evidence>
<dbReference type="OrthoDB" id="840133at2"/>